<evidence type="ECO:0000313" key="8">
    <source>
        <dbReference type="Proteomes" id="UP000019402"/>
    </source>
</evidence>
<evidence type="ECO:0000313" key="7">
    <source>
        <dbReference type="EMBL" id="GAF05868.1"/>
    </source>
</evidence>
<dbReference type="InterPro" id="IPR036390">
    <property type="entry name" value="WH_DNA-bd_sf"/>
</dbReference>
<dbReference type="Gene3D" id="1.10.10.10">
    <property type="entry name" value="Winged helix-like DNA-binding domain superfamily/Winged helix DNA-binding domain"/>
    <property type="match status" value="1"/>
</dbReference>
<protein>
    <submittedName>
        <fullName evidence="7">Organic hydroperoxide resistance transcriptional regulator</fullName>
    </submittedName>
</protein>
<dbReference type="InterPro" id="IPR039422">
    <property type="entry name" value="MarR/SlyA-like"/>
</dbReference>
<proteinExistence type="predicted"/>
<accession>W7YEG5</accession>
<dbReference type="GO" id="GO:0005737">
    <property type="term" value="C:cytoplasm"/>
    <property type="evidence" value="ECO:0007669"/>
    <property type="project" value="UniProtKB-SubCell"/>
</dbReference>
<evidence type="ECO:0000259" key="6">
    <source>
        <dbReference type="PROSITE" id="PS50995"/>
    </source>
</evidence>
<name>W7YEG5_9BACT</name>
<dbReference type="GO" id="GO:0003700">
    <property type="term" value="F:DNA-binding transcription factor activity"/>
    <property type="evidence" value="ECO:0007669"/>
    <property type="project" value="InterPro"/>
</dbReference>
<dbReference type="FunFam" id="1.10.10.10:FF:000163">
    <property type="entry name" value="MarR family transcriptional regulator"/>
    <property type="match status" value="1"/>
</dbReference>
<dbReference type="Pfam" id="PF22381">
    <property type="entry name" value="Staph_reg_Sar_Rot"/>
    <property type="match status" value="1"/>
</dbReference>
<evidence type="ECO:0000256" key="1">
    <source>
        <dbReference type="ARBA" id="ARBA00004496"/>
    </source>
</evidence>
<dbReference type="InterPro" id="IPR055166">
    <property type="entry name" value="Transc_reg_Sar_Rot_HTH"/>
</dbReference>
<dbReference type="InterPro" id="IPR036388">
    <property type="entry name" value="WH-like_DNA-bd_sf"/>
</dbReference>
<gene>
    <name evidence="7" type="ORF">JCM21142_114625</name>
</gene>
<keyword evidence="5" id="KW-0804">Transcription</keyword>
<dbReference type="eggNOG" id="COG1846">
    <property type="taxonomic scope" value="Bacteria"/>
</dbReference>
<evidence type="ECO:0000256" key="5">
    <source>
        <dbReference type="ARBA" id="ARBA00023163"/>
    </source>
</evidence>
<dbReference type="PANTHER" id="PTHR33164:SF5">
    <property type="entry name" value="ORGANIC HYDROPEROXIDE RESISTANCE TRANSCRIPTIONAL REGULATOR"/>
    <property type="match status" value="1"/>
</dbReference>
<dbReference type="PRINTS" id="PR00598">
    <property type="entry name" value="HTHMARR"/>
</dbReference>
<evidence type="ECO:0000256" key="2">
    <source>
        <dbReference type="ARBA" id="ARBA00022490"/>
    </source>
</evidence>
<dbReference type="InterPro" id="IPR000835">
    <property type="entry name" value="HTH_MarR-typ"/>
</dbReference>
<dbReference type="STRING" id="869213.GCA_000517085_01661"/>
<dbReference type="PROSITE" id="PS50995">
    <property type="entry name" value="HTH_MARR_2"/>
    <property type="match status" value="1"/>
</dbReference>
<dbReference type="SMART" id="SM00347">
    <property type="entry name" value="HTH_MARR"/>
    <property type="match status" value="1"/>
</dbReference>
<organism evidence="7 8">
    <name type="scientific">Saccharicrinis fermentans DSM 9555 = JCM 21142</name>
    <dbReference type="NCBI Taxonomy" id="869213"/>
    <lineage>
        <taxon>Bacteria</taxon>
        <taxon>Pseudomonadati</taxon>
        <taxon>Bacteroidota</taxon>
        <taxon>Bacteroidia</taxon>
        <taxon>Marinilabiliales</taxon>
        <taxon>Marinilabiliaceae</taxon>
        <taxon>Saccharicrinis</taxon>
    </lineage>
</organism>
<dbReference type="GO" id="GO:0006950">
    <property type="term" value="P:response to stress"/>
    <property type="evidence" value="ECO:0007669"/>
    <property type="project" value="TreeGrafter"/>
</dbReference>
<feature type="domain" description="HTH marR-type" evidence="6">
    <location>
        <begin position="9"/>
        <end position="146"/>
    </location>
</feature>
<reference evidence="7 8" key="1">
    <citation type="journal article" date="2014" name="Genome Announc.">
        <title>Draft Genome Sequence of Cytophaga fermentans JCM 21142T, a Facultative Anaerobe Isolated from Marine Mud.</title>
        <authorList>
            <person name="Starns D."/>
            <person name="Oshima K."/>
            <person name="Suda W."/>
            <person name="Iino T."/>
            <person name="Yuki M."/>
            <person name="Inoue J."/>
            <person name="Kitamura K."/>
            <person name="Iida T."/>
            <person name="Darby A."/>
            <person name="Hattori M."/>
            <person name="Ohkuma M."/>
        </authorList>
    </citation>
    <scope>NUCLEOTIDE SEQUENCE [LARGE SCALE GENOMIC DNA]</scope>
    <source>
        <strain evidence="7 8">JCM 21142</strain>
    </source>
</reference>
<keyword evidence="2" id="KW-0963">Cytoplasm</keyword>
<comment type="caution">
    <text evidence="7">The sequence shown here is derived from an EMBL/GenBank/DDBJ whole genome shotgun (WGS) entry which is preliminary data.</text>
</comment>
<dbReference type="PANTHER" id="PTHR33164">
    <property type="entry name" value="TRANSCRIPTIONAL REGULATOR, MARR FAMILY"/>
    <property type="match status" value="1"/>
</dbReference>
<comment type="subcellular location">
    <subcellularLocation>
        <location evidence="1">Cytoplasm</location>
    </subcellularLocation>
</comment>
<keyword evidence="8" id="KW-1185">Reference proteome</keyword>
<dbReference type="GO" id="GO:0003677">
    <property type="term" value="F:DNA binding"/>
    <property type="evidence" value="ECO:0007669"/>
    <property type="project" value="UniProtKB-KW"/>
</dbReference>
<keyword evidence="3" id="KW-0805">Transcription regulation</keyword>
<dbReference type="Proteomes" id="UP000019402">
    <property type="component" value="Unassembled WGS sequence"/>
</dbReference>
<evidence type="ECO:0000256" key="4">
    <source>
        <dbReference type="ARBA" id="ARBA00023125"/>
    </source>
</evidence>
<dbReference type="SUPFAM" id="SSF46785">
    <property type="entry name" value="Winged helix' DNA-binding domain"/>
    <property type="match status" value="1"/>
</dbReference>
<sequence length="146" mass="16990">MNYERLKLENQLCFPVYATSRLITREYQPYLDELGITYPQYLVLLVLWETDSISVNDIAKKLILKTNTLTPLLKRMEQLGLIHRTRSKNDERKVIVNLSSKGRELREKAVLIPEKLITRLSDGQLSIEKLIELKNSLTTIISFLSK</sequence>
<dbReference type="OrthoDB" id="9806864at2"/>
<dbReference type="EMBL" id="BAMD01000142">
    <property type="protein sequence ID" value="GAF05868.1"/>
    <property type="molecule type" value="Genomic_DNA"/>
</dbReference>
<evidence type="ECO:0000256" key="3">
    <source>
        <dbReference type="ARBA" id="ARBA00023015"/>
    </source>
</evidence>
<dbReference type="RefSeq" id="WP_027471435.1">
    <property type="nucleotide sequence ID" value="NZ_BAMD01000142.1"/>
</dbReference>
<keyword evidence="4" id="KW-0238">DNA-binding</keyword>
<dbReference type="AlphaFoldDB" id="W7YEG5"/>